<sequence length="115" mass="13444">MSLYDYPAHEQWGELRRLAGMLMHTPFHAEGIVTNLFTDANGTQHINLHRIPDRSGLWRYLGITLLLLSMVGCMAYHAVQALRRYQRHRQRMEEIQKYYESCLNPVLLPSSDSQD</sequence>
<keyword evidence="6 8" id="KW-1133">Transmembrane helix</keyword>
<dbReference type="InterPro" id="IPR010771">
    <property type="entry name" value="IgaA"/>
</dbReference>
<evidence type="ECO:0000256" key="3">
    <source>
        <dbReference type="ARBA" id="ARBA00022475"/>
    </source>
</evidence>
<dbReference type="AlphaFoldDB" id="A0A333FY55"/>
<reference evidence="9 10" key="1">
    <citation type="submission" date="2018-06" db="EMBL/GenBank/DDBJ databases">
        <authorList>
            <consortium name="Pathogen Informatics"/>
            <person name="Doyle S."/>
        </authorList>
    </citation>
    <scope>NUCLEOTIDE SEQUENCE [LARGE SCALE GENOMIC DNA]</scope>
    <source>
        <strain evidence="9 10">NCTC11679</strain>
    </source>
</reference>
<keyword evidence="4" id="KW-0997">Cell inner membrane</keyword>
<organism evidence="9 10">
    <name type="scientific">Klebsiella pneumoniae</name>
    <dbReference type="NCBI Taxonomy" id="573"/>
    <lineage>
        <taxon>Bacteria</taxon>
        <taxon>Pseudomonadati</taxon>
        <taxon>Pseudomonadota</taxon>
        <taxon>Gammaproteobacteria</taxon>
        <taxon>Enterobacterales</taxon>
        <taxon>Enterobacteriaceae</taxon>
        <taxon>Klebsiella/Raoultella group</taxon>
        <taxon>Klebsiella</taxon>
        <taxon>Klebsiella pneumoniae complex</taxon>
    </lineage>
</organism>
<proteinExistence type="inferred from homology"/>
<evidence type="ECO:0000256" key="5">
    <source>
        <dbReference type="ARBA" id="ARBA00022692"/>
    </source>
</evidence>
<keyword evidence="7 8" id="KW-0472">Membrane</keyword>
<evidence type="ECO:0000256" key="4">
    <source>
        <dbReference type="ARBA" id="ARBA00022519"/>
    </source>
</evidence>
<evidence type="ECO:0000256" key="8">
    <source>
        <dbReference type="SAM" id="Phobius"/>
    </source>
</evidence>
<dbReference type="Pfam" id="PF07095">
    <property type="entry name" value="IgaA"/>
    <property type="match status" value="1"/>
</dbReference>
<evidence type="ECO:0000256" key="6">
    <source>
        <dbReference type="ARBA" id="ARBA00022989"/>
    </source>
</evidence>
<feature type="transmembrane region" description="Helical" evidence="8">
    <location>
        <begin position="57"/>
        <end position="79"/>
    </location>
</feature>
<keyword evidence="5 8" id="KW-0812">Transmembrane</keyword>
<accession>A0A333FY55</accession>
<evidence type="ECO:0000256" key="7">
    <source>
        <dbReference type="ARBA" id="ARBA00023136"/>
    </source>
</evidence>
<evidence type="ECO:0000313" key="9">
    <source>
        <dbReference type="EMBL" id="STV25751.1"/>
    </source>
</evidence>
<keyword evidence="3" id="KW-1003">Cell membrane</keyword>
<dbReference type="GO" id="GO:0005886">
    <property type="term" value="C:plasma membrane"/>
    <property type="evidence" value="ECO:0007669"/>
    <property type="project" value="UniProtKB-SubCell"/>
</dbReference>
<protein>
    <submittedName>
        <fullName evidence="9">IgaA</fullName>
    </submittedName>
</protein>
<gene>
    <name evidence="9" type="primary">igaA_1</name>
    <name evidence="9" type="ORF">NCTC11679_00401</name>
</gene>
<comment type="similarity">
    <text evidence="2">Belongs to the IgaA family.</text>
</comment>
<name>A0A333FY55_KLEPN</name>
<evidence type="ECO:0000256" key="1">
    <source>
        <dbReference type="ARBA" id="ARBA00004429"/>
    </source>
</evidence>
<evidence type="ECO:0000256" key="2">
    <source>
        <dbReference type="ARBA" id="ARBA00009494"/>
    </source>
</evidence>
<dbReference type="Proteomes" id="UP000255239">
    <property type="component" value="Unassembled WGS sequence"/>
</dbReference>
<dbReference type="EMBL" id="UGMG01000001">
    <property type="protein sequence ID" value="STV25751.1"/>
    <property type="molecule type" value="Genomic_DNA"/>
</dbReference>
<evidence type="ECO:0000313" key="10">
    <source>
        <dbReference type="Proteomes" id="UP000255239"/>
    </source>
</evidence>
<comment type="subcellular location">
    <subcellularLocation>
        <location evidence="1">Cell inner membrane</location>
        <topology evidence="1">Multi-pass membrane protein</topology>
    </subcellularLocation>
</comment>